<dbReference type="EC" id="4.2.3.5" evidence="3"/>
<evidence type="ECO:0000313" key="7">
    <source>
        <dbReference type="EMBL" id="QEF96906.1"/>
    </source>
</evidence>
<dbReference type="RefSeq" id="WP_147866652.1">
    <property type="nucleotide sequence ID" value="NZ_CP036264.1"/>
</dbReference>
<dbReference type="GO" id="GO:0005829">
    <property type="term" value="C:cytosol"/>
    <property type="evidence" value="ECO:0007669"/>
    <property type="project" value="TreeGrafter"/>
</dbReference>
<dbReference type="Gene3D" id="3.60.150.10">
    <property type="entry name" value="Chorismate synthase AroC"/>
    <property type="match status" value="1"/>
</dbReference>
<evidence type="ECO:0000313" key="8">
    <source>
        <dbReference type="Proteomes" id="UP000321353"/>
    </source>
</evidence>
<evidence type="ECO:0000256" key="4">
    <source>
        <dbReference type="ARBA" id="ARBA00022605"/>
    </source>
</evidence>
<evidence type="ECO:0000256" key="5">
    <source>
        <dbReference type="ARBA" id="ARBA00023141"/>
    </source>
</evidence>
<dbReference type="GO" id="GO:0010181">
    <property type="term" value="F:FMN binding"/>
    <property type="evidence" value="ECO:0007669"/>
    <property type="project" value="TreeGrafter"/>
</dbReference>
<keyword evidence="4" id="KW-0028">Amino-acid biosynthesis</keyword>
<dbReference type="PIRSF" id="PIRSF001456">
    <property type="entry name" value="Chorismate_synth"/>
    <property type="match status" value="1"/>
</dbReference>
<dbReference type="GO" id="GO:0008652">
    <property type="term" value="P:amino acid biosynthetic process"/>
    <property type="evidence" value="ECO:0007669"/>
    <property type="project" value="UniProtKB-KW"/>
</dbReference>
<evidence type="ECO:0000256" key="2">
    <source>
        <dbReference type="ARBA" id="ARBA00008014"/>
    </source>
</evidence>
<dbReference type="SUPFAM" id="SSF103263">
    <property type="entry name" value="Chorismate synthase, AroC"/>
    <property type="match status" value="1"/>
</dbReference>
<name>A0A5B9M9L2_9BACT</name>
<dbReference type="EMBL" id="CP036264">
    <property type="protein sequence ID" value="QEF96906.1"/>
    <property type="molecule type" value="Genomic_DNA"/>
</dbReference>
<gene>
    <name evidence="7" type="primary">aroC</name>
    <name evidence="7" type="ORF">Mal15_09360</name>
</gene>
<accession>A0A5B9M9L2</accession>
<keyword evidence="5" id="KW-0057">Aromatic amino acid biosynthesis</keyword>
<dbReference type="Proteomes" id="UP000321353">
    <property type="component" value="Chromosome"/>
</dbReference>
<dbReference type="KEGG" id="smam:Mal15_09360"/>
<sequence length="422" mass="44493">MEILGGPYFGVAGAGESHGPAVTTIVFGCPAGLMIRRDQIQPFLDRRRPGGNKYGTPRNEKDKVVFLAGLYQTDHEALLGGDETGGSKISVEVDGARFESEGYEAGYTTGEPIAAMVLSTSKKSGDYTQFVGPKGQVRPGHTDLVKYHKSRGFVDVRGGGRSSYRVTISDVVGGSIARLFLQQTFGTVLLSSIDQVGPLKATRSLAERCQEFLAQQDSVAIDAGTVAALQQEIDTAVIPSIDGDFATEAAELIKQTRKAGDSLGAGIEVVALNVPPLLGDPLYQSLKVRIMGALGGLNAVQSCEVGSGAAVIERVGSENNDPIRSGGYVSNTHGGLIGGITTGMPLVFRVGFKPTSTINKPQLSVTKDLTEIDFQLEKGRHDPCVGVRAGVTLESRVAIELMNAALSQKAQSLGDGLPRLFE</sequence>
<dbReference type="InterPro" id="IPR035904">
    <property type="entry name" value="Chorismate_synth_AroC_sf"/>
</dbReference>
<dbReference type="GO" id="GO:0009423">
    <property type="term" value="P:chorismate biosynthetic process"/>
    <property type="evidence" value="ECO:0007669"/>
    <property type="project" value="TreeGrafter"/>
</dbReference>
<dbReference type="PANTHER" id="PTHR21085">
    <property type="entry name" value="CHORISMATE SYNTHASE"/>
    <property type="match status" value="1"/>
</dbReference>
<dbReference type="AlphaFoldDB" id="A0A5B9M9L2"/>
<reference evidence="7 8" key="1">
    <citation type="submission" date="2019-02" db="EMBL/GenBank/DDBJ databases">
        <title>Planctomycetal bacteria perform biofilm scaping via a novel small molecule.</title>
        <authorList>
            <person name="Jeske O."/>
            <person name="Boedeker C."/>
            <person name="Wiegand S."/>
            <person name="Breitling P."/>
            <person name="Kallscheuer N."/>
            <person name="Jogler M."/>
            <person name="Rohde M."/>
            <person name="Petersen J."/>
            <person name="Medema M.H."/>
            <person name="Surup F."/>
            <person name="Jogler C."/>
        </authorList>
    </citation>
    <scope>NUCLEOTIDE SEQUENCE [LARGE SCALE GENOMIC DNA]</scope>
    <source>
        <strain evidence="7 8">Mal15</strain>
    </source>
</reference>
<evidence type="ECO:0000256" key="6">
    <source>
        <dbReference type="ARBA" id="ARBA00023239"/>
    </source>
</evidence>
<dbReference type="InterPro" id="IPR000453">
    <property type="entry name" value="Chorismate_synth"/>
</dbReference>
<evidence type="ECO:0000256" key="3">
    <source>
        <dbReference type="ARBA" id="ARBA00013036"/>
    </source>
</evidence>
<dbReference type="PANTHER" id="PTHR21085:SF0">
    <property type="entry name" value="CHORISMATE SYNTHASE"/>
    <property type="match status" value="1"/>
</dbReference>
<protein>
    <recommendedName>
        <fullName evidence="3">chorismate synthase</fullName>
        <ecNumber evidence="3">4.2.3.5</ecNumber>
    </recommendedName>
</protein>
<evidence type="ECO:0000256" key="1">
    <source>
        <dbReference type="ARBA" id="ARBA00005044"/>
    </source>
</evidence>
<dbReference type="Pfam" id="PF01264">
    <property type="entry name" value="Chorismate_synt"/>
    <property type="match status" value="1"/>
</dbReference>
<dbReference type="GO" id="GO:0004107">
    <property type="term" value="F:chorismate synthase activity"/>
    <property type="evidence" value="ECO:0007669"/>
    <property type="project" value="UniProtKB-EC"/>
</dbReference>
<keyword evidence="6 7" id="KW-0456">Lyase</keyword>
<comment type="pathway">
    <text evidence="1">Metabolic intermediate biosynthesis; chorismate biosynthesis; chorismate from D-erythrose 4-phosphate and phosphoenolpyruvate: step 7/7.</text>
</comment>
<proteinExistence type="inferred from homology"/>
<organism evidence="7 8">
    <name type="scientific">Stieleria maiorica</name>
    <dbReference type="NCBI Taxonomy" id="2795974"/>
    <lineage>
        <taxon>Bacteria</taxon>
        <taxon>Pseudomonadati</taxon>
        <taxon>Planctomycetota</taxon>
        <taxon>Planctomycetia</taxon>
        <taxon>Pirellulales</taxon>
        <taxon>Pirellulaceae</taxon>
        <taxon>Stieleria</taxon>
    </lineage>
</organism>
<keyword evidence="8" id="KW-1185">Reference proteome</keyword>
<comment type="similarity">
    <text evidence="2">Belongs to the chorismate synthase family.</text>
</comment>
<dbReference type="GO" id="GO:0009073">
    <property type="term" value="P:aromatic amino acid family biosynthetic process"/>
    <property type="evidence" value="ECO:0007669"/>
    <property type="project" value="UniProtKB-KW"/>
</dbReference>